<dbReference type="InterPro" id="IPR052511">
    <property type="entry name" value="ATP-dep_Helicase"/>
</dbReference>
<dbReference type="InterPro" id="IPR001650">
    <property type="entry name" value="Helicase_C-like"/>
</dbReference>
<protein>
    <submittedName>
        <fullName evidence="5">Superfamily II DNA or RNA helicase</fullName>
    </submittedName>
</protein>
<dbReference type="Pfam" id="PF11907">
    <property type="entry name" value="DUF3427"/>
    <property type="match status" value="1"/>
</dbReference>
<dbReference type="RefSeq" id="WP_253450232.1">
    <property type="nucleotide sequence ID" value="NZ_JALJYF010000002.1"/>
</dbReference>
<dbReference type="InterPro" id="IPR001736">
    <property type="entry name" value="PLipase_D/transphosphatidylase"/>
</dbReference>
<feature type="domain" description="Helicase ATP-binding" evidence="3">
    <location>
        <begin position="319"/>
        <end position="476"/>
    </location>
</feature>
<dbReference type="Gene3D" id="3.40.50.300">
    <property type="entry name" value="P-loop containing nucleotide triphosphate hydrolases"/>
    <property type="match status" value="2"/>
</dbReference>
<feature type="compositionally biased region" description="Polar residues" evidence="1">
    <location>
        <begin position="112"/>
        <end position="121"/>
    </location>
</feature>
<dbReference type="PROSITE" id="PS51194">
    <property type="entry name" value="HELICASE_CTER"/>
    <property type="match status" value="1"/>
</dbReference>
<dbReference type="PROSITE" id="PS51192">
    <property type="entry name" value="HELICASE_ATP_BIND_1"/>
    <property type="match status" value="1"/>
</dbReference>
<dbReference type="InterPro" id="IPR014001">
    <property type="entry name" value="Helicase_ATP-bd"/>
</dbReference>
<feature type="region of interest" description="Disordered" evidence="1">
    <location>
        <begin position="100"/>
        <end position="121"/>
    </location>
</feature>
<keyword evidence="5" id="KW-0547">Nucleotide-binding</keyword>
<dbReference type="Pfam" id="PF13091">
    <property type="entry name" value="PLDc_2"/>
    <property type="match status" value="1"/>
</dbReference>
<feature type="domain" description="PLD phosphodiesterase" evidence="2">
    <location>
        <begin position="205"/>
        <end position="236"/>
    </location>
</feature>
<keyword evidence="5" id="KW-0067">ATP-binding</keyword>
<dbReference type="GO" id="GO:0004386">
    <property type="term" value="F:helicase activity"/>
    <property type="evidence" value="ECO:0007669"/>
    <property type="project" value="UniProtKB-KW"/>
</dbReference>
<dbReference type="PANTHER" id="PTHR47962:SF7">
    <property type="entry name" value="MITOCHONDRIAL ATP-DEPENDENT HELICASE IRC3-RELATED"/>
    <property type="match status" value="1"/>
</dbReference>
<comment type="caution">
    <text evidence="5">The sequence shown here is derived from an EMBL/GenBank/DDBJ whole genome shotgun (WGS) entry which is preliminary data.</text>
</comment>
<name>A0ABT1GAI2_9GAMM</name>
<dbReference type="Proteomes" id="UP001523550">
    <property type="component" value="Unassembled WGS sequence"/>
</dbReference>
<dbReference type="InterPro" id="IPR027417">
    <property type="entry name" value="P-loop_NTPase"/>
</dbReference>
<feature type="domain" description="Helicase C-terminal" evidence="4">
    <location>
        <begin position="532"/>
        <end position="684"/>
    </location>
</feature>
<evidence type="ECO:0000259" key="2">
    <source>
        <dbReference type="PROSITE" id="PS50035"/>
    </source>
</evidence>
<dbReference type="PANTHER" id="PTHR47962">
    <property type="entry name" value="ATP-DEPENDENT HELICASE LHR-RELATED-RELATED"/>
    <property type="match status" value="1"/>
</dbReference>
<evidence type="ECO:0000259" key="3">
    <source>
        <dbReference type="PROSITE" id="PS51192"/>
    </source>
</evidence>
<dbReference type="Pfam" id="PF00271">
    <property type="entry name" value="Helicase_C"/>
    <property type="match status" value="1"/>
</dbReference>
<dbReference type="InterPro" id="IPR021835">
    <property type="entry name" value="DUF3427"/>
</dbReference>
<dbReference type="CDD" id="cd18032">
    <property type="entry name" value="DEXHc_RE_I_III_res"/>
    <property type="match status" value="1"/>
</dbReference>
<dbReference type="CDD" id="cd18799">
    <property type="entry name" value="SF2_C_EcoAI-like"/>
    <property type="match status" value="1"/>
</dbReference>
<dbReference type="SUPFAM" id="SSF52540">
    <property type="entry name" value="P-loop containing nucleoside triphosphate hydrolases"/>
    <property type="match status" value="1"/>
</dbReference>
<keyword evidence="6" id="KW-1185">Reference proteome</keyword>
<sequence length="1024" mass="116977">MRKGLYERIIDQDLAESLETLSSELASERLDPADSHSVLADHLRILVAAVLRRQPADGRLKHQAALFNRLVEVLGEFDAKLGTTGKQLGPAMERLLAVYDGPEPPPRPDTPASMSSLLTGTRSDPSLLSQLKRELATADRVDILCSFIKWSGVGLLQDALERFAQREGTELRALTTSYMGATDLAAVEALARLPNAQVRVSYDSHRTRLHAKAYLFERQTGFSSAYVGSANLSRPALTEGLEWTLKATQYADPAIWEKVLGTFQSYWEDPEFEAFDADKLREALADQRRPREQQAIVPAFDLRPFQFQQEILEALAADREDREAPHRQLVVAATGTGKTMLAAFDYRRQVREYGGRYPRLLFVAHRREILQQSLNSFRAVLRDQNFGDLLDASAKPSQTNHLFATIQALHRRDWLAEAAREPYEYVVIDETHRSAAESYQGVLDRLEPNILLGLTATPERADGEDILAYFGDRIVSEMRLPDAINRRLVVPFHYYGLADNIDYRHVHWERGGYRVAEIDKLITGDRVRASLVVEQCHRRLPDVHQARGLAFCVSVEHARFMADFFNQSGIPSAHLSGETSRAERDQVRDRLRRRDINFIFVVDLYNEGVDIPDVDTVLFLRPTESLTVFLQQLGRGLRLTYDKDYLTVLDFVGQMHEKFRFDHRLRALSTDPDANLKEEVERDFPHLPAGCAIELERKARERVLHNIRRSVLAGQPQLVRDIADFEAETGRPLSFGAFLQHHRLNPDDIYRRASWSRLLARAGLREDFSCPDEQRLSRWLRRLTHADDALRLDRWAQWLETGQGDDPLVLALCVALLGKDSNIESGQDAWQLLQANPELHREARDLVAWPRQQPGAGRQTRPEETAKLPLILHAHYTRDEILALTGVQGWGKKVMMQEGVKHIPDQKLDLFLTTLQKSEKHYSPTTMYEDYALDAWHFHWQSQSTTSDTSPTGKRYIHHAEKGYTPLMFAREVAKKGDYTLPYAFLGPVEYQSHGGSRPINFIWRMEYEIPARILRISRRLTAD</sequence>
<dbReference type="InterPro" id="IPR025202">
    <property type="entry name" value="PLD-like_dom"/>
</dbReference>
<evidence type="ECO:0000259" key="4">
    <source>
        <dbReference type="PROSITE" id="PS51194"/>
    </source>
</evidence>
<evidence type="ECO:0000313" key="5">
    <source>
        <dbReference type="EMBL" id="MCP1728325.1"/>
    </source>
</evidence>
<dbReference type="Gene3D" id="3.30.870.10">
    <property type="entry name" value="Endonuclease Chain A"/>
    <property type="match status" value="1"/>
</dbReference>
<reference evidence="5 6" key="1">
    <citation type="submission" date="2022-03" db="EMBL/GenBank/DDBJ databases">
        <title>Genomic Encyclopedia of Type Strains, Phase III (KMG-III): the genomes of soil and plant-associated and newly described type strains.</title>
        <authorList>
            <person name="Whitman W."/>
        </authorList>
    </citation>
    <scope>NUCLEOTIDE SEQUENCE [LARGE SCALE GENOMIC DNA]</scope>
    <source>
        <strain evidence="5 6">BSker1</strain>
    </source>
</reference>
<organism evidence="5 6">
    <name type="scientific">Natronospira proteinivora</name>
    <dbReference type="NCBI Taxonomy" id="1807133"/>
    <lineage>
        <taxon>Bacteria</taxon>
        <taxon>Pseudomonadati</taxon>
        <taxon>Pseudomonadota</taxon>
        <taxon>Gammaproteobacteria</taxon>
        <taxon>Natronospirales</taxon>
        <taxon>Natronospiraceae</taxon>
        <taxon>Natronospira</taxon>
    </lineage>
</organism>
<dbReference type="SMART" id="SM00487">
    <property type="entry name" value="DEXDc"/>
    <property type="match status" value="1"/>
</dbReference>
<dbReference type="SMART" id="SM00490">
    <property type="entry name" value="HELICc"/>
    <property type="match status" value="1"/>
</dbReference>
<keyword evidence="5" id="KW-0378">Hydrolase</keyword>
<dbReference type="EMBL" id="JALJYF010000002">
    <property type="protein sequence ID" value="MCP1728325.1"/>
    <property type="molecule type" value="Genomic_DNA"/>
</dbReference>
<gene>
    <name evidence="5" type="ORF">J2T60_002325</name>
</gene>
<evidence type="ECO:0000256" key="1">
    <source>
        <dbReference type="SAM" id="MobiDB-lite"/>
    </source>
</evidence>
<accession>A0ABT1GAI2</accession>
<evidence type="ECO:0000313" key="6">
    <source>
        <dbReference type="Proteomes" id="UP001523550"/>
    </source>
</evidence>
<dbReference type="CDD" id="cd09203">
    <property type="entry name" value="PLDc_N_DEXD_b1"/>
    <property type="match status" value="1"/>
</dbReference>
<dbReference type="InterPro" id="IPR006935">
    <property type="entry name" value="Helicase/UvrB_N"/>
</dbReference>
<proteinExistence type="predicted"/>
<dbReference type="SUPFAM" id="SSF56024">
    <property type="entry name" value="Phospholipase D/nuclease"/>
    <property type="match status" value="1"/>
</dbReference>
<dbReference type="PROSITE" id="PS50035">
    <property type="entry name" value="PLD"/>
    <property type="match status" value="1"/>
</dbReference>
<keyword evidence="5" id="KW-0347">Helicase</keyword>
<dbReference type="Pfam" id="PF04851">
    <property type="entry name" value="ResIII"/>
    <property type="match status" value="1"/>
</dbReference>